<evidence type="ECO:0000313" key="7">
    <source>
        <dbReference type="Proteomes" id="UP000054771"/>
    </source>
</evidence>
<keyword evidence="3" id="KW-0436">Ligase</keyword>
<dbReference type="GO" id="GO:0043041">
    <property type="term" value="P:amino acid activation for nonribosomal peptide biosynthetic process"/>
    <property type="evidence" value="ECO:0007669"/>
    <property type="project" value="TreeGrafter"/>
</dbReference>
<evidence type="ECO:0000256" key="4">
    <source>
        <dbReference type="ARBA" id="ARBA00029454"/>
    </source>
</evidence>
<protein>
    <recommendedName>
        <fullName evidence="5">Carrier domain-containing protein</fullName>
    </recommendedName>
</protein>
<keyword evidence="2" id="KW-0597">Phosphoprotein</keyword>
<dbReference type="OMA" id="IQRRNDH"/>
<name>A0A0U5G3M7_ASPCI</name>
<dbReference type="InterPro" id="IPR042099">
    <property type="entry name" value="ANL_N_sf"/>
</dbReference>
<dbReference type="SUPFAM" id="SSF56801">
    <property type="entry name" value="Acetyl-CoA synthetase-like"/>
    <property type="match status" value="2"/>
</dbReference>
<evidence type="ECO:0000259" key="5">
    <source>
        <dbReference type="PROSITE" id="PS50075"/>
    </source>
</evidence>
<dbReference type="InterPro" id="IPR020845">
    <property type="entry name" value="AMP-binding_CS"/>
</dbReference>
<dbReference type="SUPFAM" id="SSF47336">
    <property type="entry name" value="ACP-like"/>
    <property type="match status" value="2"/>
</dbReference>
<dbReference type="GO" id="GO:0005737">
    <property type="term" value="C:cytoplasm"/>
    <property type="evidence" value="ECO:0007669"/>
    <property type="project" value="TreeGrafter"/>
</dbReference>
<dbReference type="GO" id="GO:0016874">
    <property type="term" value="F:ligase activity"/>
    <property type="evidence" value="ECO:0007669"/>
    <property type="project" value="UniProtKB-KW"/>
</dbReference>
<dbReference type="CDD" id="cd05918">
    <property type="entry name" value="A_NRPS_SidN3_like"/>
    <property type="match status" value="2"/>
</dbReference>
<dbReference type="EMBL" id="CDMC01000008">
    <property type="protein sequence ID" value="CEL06497.1"/>
    <property type="molecule type" value="Genomic_DNA"/>
</dbReference>
<dbReference type="STRING" id="454130.A0A0U5G3M7"/>
<dbReference type="Gene3D" id="3.30.559.10">
    <property type="entry name" value="Chloramphenicol acetyltransferase-like domain"/>
    <property type="match status" value="2"/>
</dbReference>
<evidence type="ECO:0000313" key="6">
    <source>
        <dbReference type="EMBL" id="CEL06497.1"/>
    </source>
</evidence>
<dbReference type="Gene3D" id="3.30.300.30">
    <property type="match status" value="2"/>
</dbReference>
<dbReference type="Pfam" id="PF00550">
    <property type="entry name" value="PP-binding"/>
    <property type="match status" value="2"/>
</dbReference>
<dbReference type="OrthoDB" id="416786at2759"/>
<dbReference type="InterPro" id="IPR000873">
    <property type="entry name" value="AMP-dep_synth/lig_dom"/>
</dbReference>
<keyword evidence="1" id="KW-0596">Phosphopantetheine</keyword>
<keyword evidence="7" id="KW-1185">Reference proteome</keyword>
<dbReference type="GO" id="GO:0044550">
    <property type="term" value="P:secondary metabolite biosynthetic process"/>
    <property type="evidence" value="ECO:0007669"/>
    <property type="project" value="TreeGrafter"/>
</dbReference>
<dbReference type="InterPro" id="IPR020806">
    <property type="entry name" value="PKS_PP-bd"/>
</dbReference>
<dbReference type="FunFam" id="3.40.50.12780:FF:000014">
    <property type="entry name" value="Nonribosomal peptide synthetase 1"/>
    <property type="match status" value="2"/>
</dbReference>
<dbReference type="GO" id="GO:0031177">
    <property type="term" value="F:phosphopantetheine binding"/>
    <property type="evidence" value="ECO:0007669"/>
    <property type="project" value="InterPro"/>
</dbReference>
<dbReference type="InterPro" id="IPR001242">
    <property type="entry name" value="Condensation_dom"/>
</dbReference>
<evidence type="ECO:0000256" key="1">
    <source>
        <dbReference type="ARBA" id="ARBA00022450"/>
    </source>
</evidence>
<dbReference type="Pfam" id="PF00668">
    <property type="entry name" value="Condensation"/>
    <property type="match status" value="2"/>
</dbReference>
<dbReference type="CDD" id="cd19545">
    <property type="entry name" value="FUM14_C_NRPS-like"/>
    <property type="match status" value="1"/>
</dbReference>
<evidence type="ECO:0000256" key="2">
    <source>
        <dbReference type="ARBA" id="ARBA00022553"/>
    </source>
</evidence>
<sequence length="2392" mass="262176">MALAKMEIQPTVFPILNGDDAENAVFQVVRLPLDSSLAAQWRQGNSARWTHGIKAVWAVLVARYAGSEAPSFTAIEDVHTSAHQRTEAQVETWEVSEDRNAYFTEAARRCKREPWPGIQRDRQVVGTGVRIQSDSRQNDSSDCQQISNDCSLLVTLNLRRCPIDISLRYSSATISDKYAQAIIETVKDVFEYLLQCPRAKMSSVRFLGRHASRLLAEWNDPRLLARPQTCIHTLILAQCQQQPTAEAVCAWDGSVSYAELDRLSGVLAGRLVSLGVHSEIMVPVLFEKSMWTVVAILGILRAGGAFALLDPCQPRARLLDICDTCQAKIIVASRTLDETASKLCETVVPFPFVSGGIDHLPPPNTPPTPPGNAADAAYVAFTSGSTGKPKAIVIEHQSFCANALAQNKVQGLNRHSRAFQFASYGFDSSILEMLMTLIAGGCVCVPSEAQRINELASTINKLRANWVELTPSVARMLTPKTVPGIWSLLLVGEPLSQENIATWSGKVQLINAYGPAECSVVATIQPVVRQSDPSNIGRSQSGHCWVVDPRDISTLQPLGAPGELLISGPLVGRGYLNHPDQQAYVPAPPWASDFGLPPGERFYRTGDMAYYNIDDGTLRYLGRKDRQVKLHGQRIELSEIEHHAQLYAKGIVAAADVVNPRGHVSDAILTLFVVQGAGAEVVFAGQDGADLLAPVDDRTRAFWKEMRSWLRERLPSYMVPTKFVPMNRFPLTATGKLDRRTLVTLASKALVSDELQDGPALVSKQSPATCDIENALRSLFSNVLGVPEHRIAADDEFFALGGTSLRAIELVACARSRDIAITATDVINLQTPAALVKAASRCHDLPTIPPFSLISEETRLSPTSIASQFKEDIIEDVYPCTPLQAAMMALSVKIPDALVGTFAFMLPPQTDVEKFKRAWEQVITANPILRTRIVQCESEFLQVVVAANKVHWADSYPADDGWPMGPETPLLRVALIDRAHDGQEPRFVVKIHHAIFDAWSYAQTLDDVETVYQGGAAPKRQPLSPLVEYISRLDSNAAQEFWRTEFGGYKALPFPPRLPSGTSLSSRSPRSQSVHVHTTAIDGDWALASKVQLAWAMVISTHTSTNDVVFGLTVSGRTAPVEGIDHIMGPTIATVPFRVRLQPDQALQDALAEIHHHAVSLVPFEHTGILSIADCSAEAAAACAFQNLLTVRLRTAERSQSLMTDAPENEDEERKFNTYPLSMVVQARRDSLQLKAFVDGSVLRDNQVQIILERFASILQRILHQPQGARISDLMLPCPSDKERLTAWNQRELGKRLEFVHQLVEEHGATQPESEAVCAWDGSLTYRELVRASHSLAAQLQAQGARPETVIGICTERSKWLPVAMLGILMSGAAMVCLEPNFPVQRLTSICRDVDAQVVLSTTLLHDRGSKIAKRVIVLSDDAVARFDADTYRPPALSLQNAAYVAFTSGSTGAPKGATIEHGMLSLAFSGHAPLCGPMRGSRGLSFSSLAFDMCVFEVLFVLGAGGCLCIPSEAQRTDNLAGTMEEMKVDWAVLTPTVARTLTPSSVPTLQTLLLGGEPVSESDIATWGPHVALHNGYGPVEGTIITTTAVRIKPGHDPSNVGLPPNASCWVVDPHNHHRLQPVGCVGELVIGGPTVARGYINRPAETAAAFIRRPAWESEFPFVAGHRFYKTGDLAYQNPDGSISIMGRKDSQVKLHGQRIELHEIEHHAEAYQSGATCIALLVNFKHLGGSRLVLFTCAGRDVGFDVRANAGSPFVPDPDRDLEGIQQLKEYLGQTLPHFMVPSIVIPLRYLPLSPSGKANRNQLREFAETMSRAQLATYLGSDSKTQKKRQPVSTKQRLVHRAFASVLSIPEDTLGVDDSFFALGGDSITAMRLLGLCRTGGMSLTMYEFLKYDTVSLFCEHARPVTPANIPPPPAAPTQQCALVSVPNGKVAPEHRSGSNTALLRLSHDEWQGIYDLAGQQSVGSIQSVYSCSDAHSGMLELYTSQYRGNLIFALECADAISPEEVVSAWNDIAHRHTALRTLIIPHPDSEKSYLHVLLKSASPSVVVLPNVEDTLGVLKALPPTPWEKGSPPHRLIIGQDQAGRLLIRMETGSALIDAMSVPILLNDLALALRGNLPPAAATPYSEYLAYLQTHSRKETLDYWKGALAGAQPCRLPRRPSAKVQTPEHRSLRRFIEQDLNRLDTFWRSNRLTVANIFQLAWALLLQHYTNASDVCFGSIVSGRDIPLPHIWQMVGPFFNILPCRMVLDNDNDKAKPRTVLDVLRENQNNIQRRNDHHHCSVPEVIRQAGLDIQGDKQLFNTVLTVQPEFESSTTTGIGFNLLELDDATEYDMCLAVVLSRDRIEVELRYWAFTCSDTYASEILDRLCGAVGWIVDHPGDPITAAAF</sequence>
<dbReference type="InterPro" id="IPR045851">
    <property type="entry name" value="AMP-bd_C_sf"/>
</dbReference>
<dbReference type="CDD" id="cd19542">
    <property type="entry name" value="CT_NRPS-like"/>
    <property type="match status" value="1"/>
</dbReference>
<dbReference type="Pfam" id="PF00501">
    <property type="entry name" value="AMP-binding"/>
    <property type="match status" value="2"/>
</dbReference>
<proteinExistence type="inferred from homology"/>
<dbReference type="FunFam" id="3.30.300.30:FF:000015">
    <property type="entry name" value="Nonribosomal peptide synthase SidD"/>
    <property type="match status" value="2"/>
</dbReference>
<dbReference type="InterPro" id="IPR010071">
    <property type="entry name" value="AA_adenyl_dom"/>
</dbReference>
<gene>
    <name evidence="6" type="ORF">ASPCAL09674</name>
</gene>
<accession>A0A0U5G3M7</accession>
<dbReference type="NCBIfam" id="TIGR01733">
    <property type="entry name" value="AA-adenyl-dom"/>
    <property type="match status" value="2"/>
</dbReference>
<dbReference type="PROSITE" id="PS50075">
    <property type="entry name" value="CARRIER"/>
    <property type="match status" value="2"/>
</dbReference>
<dbReference type="PROSITE" id="PS00455">
    <property type="entry name" value="AMP_BINDING"/>
    <property type="match status" value="2"/>
</dbReference>
<dbReference type="Gene3D" id="3.40.50.12780">
    <property type="entry name" value="N-terminal domain of ligase-like"/>
    <property type="match status" value="2"/>
</dbReference>
<dbReference type="PANTHER" id="PTHR45527:SF16">
    <property type="entry name" value="NONRIBOSOMAL PEPTIDE SYNTHASE ATNA-RELATED"/>
    <property type="match status" value="1"/>
</dbReference>
<feature type="domain" description="Carrier" evidence="5">
    <location>
        <begin position="767"/>
        <end position="843"/>
    </location>
</feature>
<dbReference type="InterPro" id="IPR036736">
    <property type="entry name" value="ACP-like_sf"/>
</dbReference>
<dbReference type="Proteomes" id="UP000054771">
    <property type="component" value="Unassembled WGS sequence"/>
</dbReference>
<dbReference type="PANTHER" id="PTHR45527">
    <property type="entry name" value="NONRIBOSOMAL PEPTIDE SYNTHETASE"/>
    <property type="match status" value="1"/>
</dbReference>
<dbReference type="Gene3D" id="3.30.559.30">
    <property type="entry name" value="Nonribosomal peptide synthetase, condensation domain"/>
    <property type="match status" value="2"/>
</dbReference>
<reference evidence="7" key="1">
    <citation type="journal article" date="2016" name="Genome Announc.">
        <title>Draft genome sequences of fungus Aspergillus calidoustus.</title>
        <authorList>
            <person name="Horn F."/>
            <person name="Linde J."/>
            <person name="Mattern D.J."/>
            <person name="Walther G."/>
            <person name="Guthke R."/>
            <person name="Scherlach K."/>
            <person name="Martin K."/>
            <person name="Brakhage A.A."/>
            <person name="Petzke L."/>
            <person name="Valiante V."/>
        </authorList>
    </citation>
    <scope>NUCLEOTIDE SEQUENCE [LARGE SCALE GENOMIC DNA]</scope>
    <source>
        <strain evidence="7">SF006504</strain>
    </source>
</reference>
<dbReference type="FunFam" id="3.30.559.30:FF:000003">
    <property type="entry name" value="Nonribosomal peptide synthase SidD"/>
    <property type="match status" value="1"/>
</dbReference>
<dbReference type="InterPro" id="IPR009081">
    <property type="entry name" value="PP-bd_ACP"/>
</dbReference>
<feature type="domain" description="Carrier" evidence="5">
    <location>
        <begin position="1835"/>
        <end position="1911"/>
    </location>
</feature>
<dbReference type="InterPro" id="IPR023213">
    <property type="entry name" value="CAT-like_dom_sf"/>
</dbReference>
<evidence type="ECO:0000256" key="3">
    <source>
        <dbReference type="ARBA" id="ARBA00022598"/>
    </source>
</evidence>
<dbReference type="SUPFAM" id="SSF52777">
    <property type="entry name" value="CoA-dependent acyltransferases"/>
    <property type="match status" value="4"/>
</dbReference>
<organism evidence="6 7">
    <name type="scientific">Aspergillus calidoustus</name>
    <dbReference type="NCBI Taxonomy" id="454130"/>
    <lineage>
        <taxon>Eukaryota</taxon>
        <taxon>Fungi</taxon>
        <taxon>Dikarya</taxon>
        <taxon>Ascomycota</taxon>
        <taxon>Pezizomycotina</taxon>
        <taxon>Eurotiomycetes</taxon>
        <taxon>Eurotiomycetidae</taxon>
        <taxon>Eurotiales</taxon>
        <taxon>Aspergillaceae</taxon>
        <taxon>Aspergillus</taxon>
        <taxon>Aspergillus subgen. Nidulantes</taxon>
    </lineage>
</organism>
<comment type="similarity">
    <text evidence="4">Belongs to the NRP synthetase family.</text>
</comment>
<dbReference type="SMART" id="SM00823">
    <property type="entry name" value="PKS_PP"/>
    <property type="match status" value="2"/>
</dbReference>
<dbReference type="Gene3D" id="1.10.1200.10">
    <property type="entry name" value="ACP-like"/>
    <property type="match status" value="2"/>
</dbReference>